<evidence type="ECO:0000259" key="6">
    <source>
        <dbReference type="PROSITE" id="PS51160"/>
    </source>
</evidence>
<protein>
    <recommendedName>
        <fullName evidence="2 4">acylphosphatase</fullName>
        <ecNumber evidence="2 4">3.6.1.7</ecNumber>
    </recommendedName>
</protein>
<accession>A0ABS5VKK2</accession>
<dbReference type="Proteomes" id="UP000772618">
    <property type="component" value="Unassembled WGS sequence"/>
</dbReference>
<feature type="active site" evidence="4">
    <location>
        <position position="37"/>
    </location>
</feature>
<dbReference type="InterPro" id="IPR020456">
    <property type="entry name" value="Acylphosphatase"/>
</dbReference>
<dbReference type="PROSITE" id="PS51160">
    <property type="entry name" value="ACYLPHOSPHATASE_3"/>
    <property type="match status" value="1"/>
</dbReference>
<gene>
    <name evidence="7" type="ORF">KK060_01740</name>
</gene>
<evidence type="ECO:0000313" key="7">
    <source>
        <dbReference type="EMBL" id="MBT1701980.1"/>
    </source>
</evidence>
<dbReference type="EC" id="3.6.1.7" evidence="2 4"/>
<keyword evidence="8" id="KW-1185">Reference proteome</keyword>
<comment type="caution">
    <text evidence="7">The sequence shown here is derived from an EMBL/GenBank/DDBJ whole genome shotgun (WGS) entry which is preliminary data.</text>
</comment>
<organism evidence="7 8">
    <name type="scientific">Chryseosolibacter indicus</name>
    <dbReference type="NCBI Taxonomy" id="2782351"/>
    <lineage>
        <taxon>Bacteria</taxon>
        <taxon>Pseudomonadati</taxon>
        <taxon>Bacteroidota</taxon>
        <taxon>Cytophagia</taxon>
        <taxon>Cytophagales</taxon>
        <taxon>Chryseotaleaceae</taxon>
        <taxon>Chryseosolibacter</taxon>
    </lineage>
</organism>
<comment type="catalytic activity">
    <reaction evidence="3 4">
        <text>an acyl phosphate + H2O = a carboxylate + phosphate + H(+)</text>
        <dbReference type="Rhea" id="RHEA:14965"/>
        <dbReference type="ChEBI" id="CHEBI:15377"/>
        <dbReference type="ChEBI" id="CHEBI:15378"/>
        <dbReference type="ChEBI" id="CHEBI:29067"/>
        <dbReference type="ChEBI" id="CHEBI:43474"/>
        <dbReference type="ChEBI" id="CHEBI:59918"/>
        <dbReference type="EC" id="3.6.1.7"/>
    </reaction>
</comment>
<feature type="domain" description="Acylphosphatase-like" evidence="6">
    <location>
        <begin position="4"/>
        <end position="90"/>
    </location>
</feature>
<reference evidence="7 8" key="1">
    <citation type="submission" date="2021-05" db="EMBL/GenBank/DDBJ databases">
        <title>A Polyphasic approach of four new species of the genus Ohtaekwangia: Ohtaekwangia histidinii sp. nov., Ohtaekwangia cretensis sp. nov., Ohtaekwangia indiensis sp. nov., Ohtaekwangia reichenbachii sp. nov. from diverse environment.</title>
        <authorList>
            <person name="Octaviana S."/>
        </authorList>
    </citation>
    <scope>NUCLEOTIDE SEQUENCE [LARGE SCALE GENOMIC DNA]</scope>
    <source>
        <strain evidence="7 8">PWU20</strain>
    </source>
</reference>
<dbReference type="SUPFAM" id="SSF54975">
    <property type="entry name" value="Acylphosphatase/BLUF domain-like"/>
    <property type="match status" value="1"/>
</dbReference>
<proteinExistence type="inferred from homology"/>
<dbReference type="PANTHER" id="PTHR47268">
    <property type="entry name" value="ACYLPHOSPHATASE"/>
    <property type="match status" value="1"/>
</dbReference>
<dbReference type="PRINTS" id="PR00112">
    <property type="entry name" value="ACYLPHPHTASE"/>
</dbReference>
<comment type="similarity">
    <text evidence="1 5">Belongs to the acylphosphatase family.</text>
</comment>
<evidence type="ECO:0000313" key="8">
    <source>
        <dbReference type="Proteomes" id="UP000772618"/>
    </source>
</evidence>
<evidence type="ECO:0000256" key="4">
    <source>
        <dbReference type="PROSITE-ProRule" id="PRU00520"/>
    </source>
</evidence>
<evidence type="ECO:0000256" key="2">
    <source>
        <dbReference type="ARBA" id="ARBA00012150"/>
    </source>
</evidence>
<dbReference type="InterPro" id="IPR001792">
    <property type="entry name" value="Acylphosphatase-like_dom"/>
</dbReference>
<evidence type="ECO:0000256" key="1">
    <source>
        <dbReference type="ARBA" id="ARBA00005614"/>
    </source>
</evidence>
<dbReference type="PROSITE" id="PS00150">
    <property type="entry name" value="ACYLPHOSPHATASE_1"/>
    <property type="match status" value="1"/>
</dbReference>
<evidence type="ECO:0000256" key="5">
    <source>
        <dbReference type="RuleBase" id="RU004168"/>
    </source>
</evidence>
<dbReference type="EMBL" id="JAHESD010000003">
    <property type="protein sequence ID" value="MBT1701980.1"/>
    <property type="molecule type" value="Genomic_DNA"/>
</dbReference>
<name>A0ABS5VKK2_9BACT</name>
<dbReference type="InterPro" id="IPR017968">
    <property type="entry name" value="Acylphosphatase_CS"/>
</dbReference>
<dbReference type="PANTHER" id="PTHR47268:SF4">
    <property type="entry name" value="ACYLPHOSPHATASE"/>
    <property type="match status" value="1"/>
</dbReference>
<dbReference type="Pfam" id="PF00708">
    <property type="entry name" value="Acylphosphatase"/>
    <property type="match status" value="1"/>
</dbReference>
<dbReference type="RefSeq" id="WP_254151675.1">
    <property type="nucleotide sequence ID" value="NZ_JAHESD010000003.1"/>
</dbReference>
<feature type="active site" evidence="4">
    <location>
        <position position="19"/>
    </location>
</feature>
<evidence type="ECO:0000256" key="3">
    <source>
        <dbReference type="ARBA" id="ARBA00047645"/>
    </source>
</evidence>
<dbReference type="Gene3D" id="3.30.70.100">
    <property type="match status" value="1"/>
</dbReference>
<sequence length="90" mass="10045">MIKSVSIQVTGKVQGVFFRASTKEKADELGAKGIVRNEADGSVYIEAEGEVRVVDTFIDWCKKGPPRAKVNECLVKDIPLQNFKDFTIQR</sequence>
<dbReference type="InterPro" id="IPR036046">
    <property type="entry name" value="Acylphosphatase-like_dom_sf"/>
</dbReference>
<keyword evidence="4" id="KW-0378">Hydrolase</keyword>